<dbReference type="GO" id="GO:0005739">
    <property type="term" value="C:mitochondrion"/>
    <property type="evidence" value="ECO:0007669"/>
    <property type="project" value="TreeGrafter"/>
</dbReference>
<accession>A0A445JU72</accession>
<evidence type="ECO:0000313" key="4">
    <source>
        <dbReference type="EMBL" id="RZC02055.1"/>
    </source>
</evidence>
<reference evidence="4 5" key="1">
    <citation type="submission" date="2018-09" db="EMBL/GenBank/DDBJ databases">
        <title>A high-quality reference genome of wild soybean provides a powerful tool to mine soybean genomes.</title>
        <authorList>
            <person name="Xie M."/>
            <person name="Chung C.Y.L."/>
            <person name="Li M.-W."/>
            <person name="Wong F.-L."/>
            <person name="Chan T.-F."/>
            <person name="Lam H.-M."/>
        </authorList>
    </citation>
    <scope>NUCLEOTIDE SEQUENCE [LARGE SCALE GENOMIC DNA]</scope>
    <source>
        <strain evidence="5">cv. W05</strain>
        <tissue evidence="4">Hypocotyl of etiolated seedlings</tissue>
    </source>
</reference>
<feature type="region of interest" description="Disordered" evidence="3">
    <location>
        <begin position="39"/>
        <end position="111"/>
    </location>
</feature>
<comment type="similarity">
    <text evidence="1">Belongs to the SDHAF4 family.</text>
</comment>
<dbReference type="InterPro" id="IPR012875">
    <property type="entry name" value="SDHF4"/>
</dbReference>
<dbReference type="GO" id="GO:0034553">
    <property type="term" value="P:mitochondrial respiratory chain complex II assembly"/>
    <property type="evidence" value="ECO:0007669"/>
    <property type="project" value="TreeGrafter"/>
</dbReference>
<feature type="compositionally biased region" description="Basic and acidic residues" evidence="3">
    <location>
        <begin position="60"/>
        <end position="86"/>
    </location>
</feature>
<dbReference type="EMBL" id="QZWG01000007">
    <property type="protein sequence ID" value="RZC02055.1"/>
    <property type="molecule type" value="Genomic_DNA"/>
</dbReference>
<dbReference type="PANTHER" id="PTHR28524:SF3">
    <property type="entry name" value="SUCCINATE DEHYDROGENASE ASSEMBLY FACTOR 4, MITOCHONDRIAL"/>
    <property type="match status" value="1"/>
</dbReference>
<comment type="caution">
    <text evidence="4">The sequence shown here is derived from an EMBL/GenBank/DDBJ whole genome shotgun (WGS) entry which is preliminary data.</text>
</comment>
<name>A0A445JU72_GLYSO</name>
<protein>
    <recommendedName>
        <fullName evidence="2">Succinate dehydrogenase assembly factor 4, mitochondrial</fullName>
    </recommendedName>
</protein>
<evidence type="ECO:0000256" key="3">
    <source>
        <dbReference type="SAM" id="MobiDB-lite"/>
    </source>
</evidence>
<dbReference type="Proteomes" id="UP000289340">
    <property type="component" value="Chromosome 7"/>
</dbReference>
<dbReference type="AlphaFoldDB" id="A0A445JU72"/>
<sequence length="111" mass="12546">MTTPFPRSLSCVANTALHRTKSEQFTHFVSNTVTRLLCSSTQPQHENPLREQAQTPPQESLHDENKQSHEPEEDHEDGDSINKETGEIGGPKGPEPTRYGDWERNGRCSDF</sequence>
<dbReference type="Pfam" id="PF07896">
    <property type="entry name" value="DUF1674"/>
    <property type="match status" value="1"/>
</dbReference>
<dbReference type="Gramene" id="XM_028383990.1">
    <property type="protein sequence ID" value="XP_028239791.1"/>
    <property type="gene ID" value="LOC114418568"/>
</dbReference>
<evidence type="ECO:0000313" key="5">
    <source>
        <dbReference type="Proteomes" id="UP000289340"/>
    </source>
</evidence>
<organism evidence="4 5">
    <name type="scientific">Glycine soja</name>
    <name type="common">Wild soybean</name>
    <dbReference type="NCBI Taxonomy" id="3848"/>
    <lineage>
        <taxon>Eukaryota</taxon>
        <taxon>Viridiplantae</taxon>
        <taxon>Streptophyta</taxon>
        <taxon>Embryophyta</taxon>
        <taxon>Tracheophyta</taxon>
        <taxon>Spermatophyta</taxon>
        <taxon>Magnoliopsida</taxon>
        <taxon>eudicotyledons</taxon>
        <taxon>Gunneridae</taxon>
        <taxon>Pentapetalae</taxon>
        <taxon>rosids</taxon>
        <taxon>fabids</taxon>
        <taxon>Fabales</taxon>
        <taxon>Fabaceae</taxon>
        <taxon>Papilionoideae</taxon>
        <taxon>50 kb inversion clade</taxon>
        <taxon>NPAAA clade</taxon>
        <taxon>indigoferoid/millettioid clade</taxon>
        <taxon>Phaseoleae</taxon>
        <taxon>Glycine</taxon>
        <taxon>Glycine subgen. Soja</taxon>
    </lineage>
</organism>
<feature type="compositionally biased region" description="Basic and acidic residues" evidence="3">
    <location>
        <begin position="98"/>
        <end position="111"/>
    </location>
</feature>
<evidence type="ECO:0000256" key="1">
    <source>
        <dbReference type="ARBA" id="ARBA00005701"/>
    </source>
</evidence>
<keyword evidence="5" id="KW-1185">Reference proteome</keyword>
<dbReference type="PANTHER" id="PTHR28524">
    <property type="entry name" value="SUCCINATE DEHYDROGENASE ASSEMBLY FACTOR 4, MITOCHONDRIAL"/>
    <property type="match status" value="1"/>
</dbReference>
<proteinExistence type="inferred from homology"/>
<evidence type="ECO:0000256" key="2">
    <source>
        <dbReference type="ARBA" id="ARBA00022170"/>
    </source>
</evidence>
<gene>
    <name evidence="4" type="ORF">D0Y65_017284</name>
</gene>